<organism evidence="1">
    <name type="scientific">uncultured Thermomicrobiales bacterium</name>
    <dbReference type="NCBI Taxonomy" id="1645740"/>
    <lineage>
        <taxon>Bacteria</taxon>
        <taxon>Pseudomonadati</taxon>
        <taxon>Thermomicrobiota</taxon>
        <taxon>Thermomicrobia</taxon>
        <taxon>Thermomicrobiales</taxon>
        <taxon>environmental samples</taxon>
    </lineage>
</organism>
<reference evidence="1" key="1">
    <citation type="submission" date="2020-02" db="EMBL/GenBank/DDBJ databases">
        <authorList>
            <person name="Meier V. D."/>
        </authorList>
    </citation>
    <scope>NUCLEOTIDE SEQUENCE</scope>
    <source>
        <strain evidence="1">AVDCRST_MAG19</strain>
    </source>
</reference>
<dbReference type="AlphaFoldDB" id="A0A6J4V2G3"/>
<protein>
    <submittedName>
        <fullName evidence="1">Uncharacterized protein</fullName>
    </submittedName>
</protein>
<name>A0A6J4V2G3_9BACT</name>
<sequence length="133" mass="13563">MTGAREGDGMGEGDSGEAWQILPGWDVRDAADDLVGTVIEAGPTYVLVEQGRFFPDDVYVPLEAVGAITRGVVRLNVTGAAALDEGWHVAPPVGVGALSTGYLAPGIALGGHVEELGTTEEDADGSTGEEGIV</sequence>
<evidence type="ECO:0000313" key="1">
    <source>
        <dbReference type="EMBL" id="CAA9566574.1"/>
    </source>
</evidence>
<accession>A0A6J4V2G3</accession>
<gene>
    <name evidence="1" type="ORF">AVDCRST_MAG19-2323</name>
</gene>
<dbReference type="EMBL" id="CADCWL010000109">
    <property type="protein sequence ID" value="CAA9566574.1"/>
    <property type="molecule type" value="Genomic_DNA"/>
</dbReference>
<proteinExistence type="predicted"/>